<dbReference type="InterPro" id="IPR013324">
    <property type="entry name" value="RNA_pol_sigma_r3/r4-like"/>
</dbReference>
<dbReference type="InterPro" id="IPR036388">
    <property type="entry name" value="WH-like_DNA-bd_sf"/>
</dbReference>
<evidence type="ECO:0000313" key="9">
    <source>
        <dbReference type="Proteomes" id="UP000035932"/>
    </source>
</evidence>
<organism evidence="8 9">
    <name type="scientific">Streptomyces roseus</name>
    <dbReference type="NCBI Taxonomy" id="66430"/>
    <lineage>
        <taxon>Bacteria</taxon>
        <taxon>Bacillati</taxon>
        <taxon>Actinomycetota</taxon>
        <taxon>Actinomycetes</taxon>
        <taxon>Kitasatosporales</taxon>
        <taxon>Streptomycetaceae</taxon>
        <taxon>Streptomyces</taxon>
    </lineage>
</organism>
<reference evidence="8 9" key="1">
    <citation type="submission" date="2015-06" db="EMBL/GenBank/DDBJ databases">
        <title>Recapitulation of the evolution of biosynthetic gene clusters reveals hidden chemical diversity on bacterial genomes.</title>
        <authorList>
            <person name="Cruz-Morales P."/>
            <person name="Martinez-Guerrero C."/>
            <person name="Morales-Escalante M.A."/>
            <person name="Yanez-Guerra L.A."/>
            <person name="Kopp J.F."/>
            <person name="Feldmann J."/>
            <person name="Ramos-Aboites H.E."/>
            <person name="Barona-Gomez F."/>
        </authorList>
    </citation>
    <scope>NUCLEOTIDE SEQUENCE [LARGE SCALE GENOMIC DNA]</scope>
    <source>
        <strain evidence="8 9">ATCC 31245</strain>
    </source>
</reference>
<dbReference type="STRING" id="66430.ACS04_27455"/>
<sequence>MNLHSAPQDLPEGRRGRPGRPLGPITEGTGPAHRAWLEPLRDAIHGRGVTLDELQTRTGRDKGHISELLRAVGRYPRWVFVRTVLLALGRPRLPYDSMRLSWVIAAQDLGKRTSWIKDCLHEGGARHRTANASAPLDFRAFQQMHRPHYTRYASAFLRRDGLVEKAVDDVFTLLLMLWHDALASENPERFAWPMLRRTVLERAPKENGRPSLVEAAFDTVALDFAPDPVGQVEESMALFRAVGGLPPVQRDVIVLLHLCGLEEARAADELGVSPASVRSTARHATRNLRAALYPDTTTEEEVSGDLDD</sequence>
<evidence type="ECO:0000313" key="8">
    <source>
        <dbReference type="EMBL" id="KMO94739.1"/>
    </source>
</evidence>
<name>A0A0J6XHS9_9ACTN</name>
<dbReference type="EMBL" id="LFML01000123">
    <property type="protein sequence ID" value="KMO94739.1"/>
    <property type="molecule type" value="Genomic_DNA"/>
</dbReference>
<dbReference type="Gene3D" id="1.10.10.10">
    <property type="entry name" value="Winged helix-like DNA-binding domain superfamily/Winged helix DNA-binding domain"/>
    <property type="match status" value="1"/>
</dbReference>
<dbReference type="GO" id="GO:0006352">
    <property type="term" value="P:DNA-templated transcription initiation"/>
    <property type="evidence" value="ECO:0007669"/>
    <property type="project" value="InterPro"/>
</dbReference>
<evidence type="ECO:0000259" key="7">
    <source>
        <dbReference type="Pfam" id="PF08281"/>
    </source>
</evidence>
<keyword evidence="5" id="KW-0804">Transcription</keyword>
<feature type="region of interest" description="Disordered" evidence="6">
    <location>
        <begin position="1"/>
        <end position="32"/>
    </location>
</feature>
<dbReference type="RefSeq" id="WP_048479475.1">
    <property type="nucleotide sequence ID" value="NZ_JBIRUD010000009.1"/>
</dbReference>
<dbReference type="PANTHER" id="PTHR43133:SF8">
    <property type="entry name" value="RNA POLYMERASE SIGMA FACTOR HI_1459-RELATED"/>
    <property type="match status" value="1"/>
</dbReference>
<dbReference type="PANTHER" id="PTHR43133">
    <property type="entry name" value="RNA POLYMERASE ECF-TYPE SIGMA FACTO"/>
    <property type="match status" value="1"/>
</dbReference>
<comment type="caution">
    <text evidence="8">The sequence shown here is derived from an EMBL/GenBank/DDBJ whole genome shotgun (WGS) entry which is preliminary data.</text>
</comment>
<evidence type="ECO:0000256" key="3">
    <source>
        <dbReference type="ARBA" id="ARBA00023082"/>
    </source>
</evidence>
<keyword evidence="4" id="KW-0238">DNA-binding</keyword>
<evidence type="ECO:0000256" key="2">
    <source>
        <dbReference type="ARBA" id="ARBA00023015"/>
    </source>
</evidence>
<dbReference type="AlphaFoldDB" id="A0A0J6XHS9"/>
<dbReference type="Pfam" id="PF08281">
    <property type="entry name" value="Sigma70_r4_2"/>
    <property type="match status" value="1"/>
</dbReference>
<dbReference type="PATRIC" id="fig|66430.4.peg.1046"/>
<dbReference type="Proteomes" id="UP000035932">
    <property type="component" value="Unassembled WGS sequence"/>
</dbReference>
<dbReference type="GO" id="GO:0016987">
    <property type="term" value="F:sigma factor activity"/>
    <property type="evidence" value="ECO:0007669"/>
    <property type="project" value="UniProtKB-KW"/>
</dbReference>
<keyword evidence="3" id="KW-0731">Sigma factor</keyword>
<comment type="similarity">
    <text evidence="1">Belongs to the sigma-70 factor family. ECF subfamily.</text>
</comment>
<evidence type="ECO:0000256" key="5">
    <source>
        <dbReference type="ARBA" id="ARBA00023163"/>
    </source>
</evidence>
<dbReference type="InterPro" id="IPR039425">
    <property type="entry name" value="RNA_pol_sigma-70-like"/>
</dbReference>
<proteinExistence type="inferred from homology"/>
<keyword evidence="2" id="KW-0805">Transcription regulation</keyword>
<dbReference type="OrthoDB" id="4295407at2"/>
<dbReference type="SUPFAM" id="SSF88659">
    <property type="entry name" value="Sigma3 and sigma4 domains of RNA polymerase sigma factors"/>
    <property type="match status" value="1"/>
</dbReference>
<dbReference type="InterPro" id="IPR013249">
    <property type="entry name" value="RNA_pol_sigma70_r4_t2"/>
</dbReference>
<dbReference type="GO" id="GO:0003677">
    <property type="term" value="F:DNA binding"/>
    <property type="evidence" value="ECO:0007669"/>
    <property type="project" value="UniProtKB-KW"/>
</dbReference>
<accession>A0A0J6XHS9</accession>
<evidence type="ECO:0000256" key="6">
    <source>
        <dbReference type="SAM" id="MobiDB-lite"/>
    </source>
</evidence>
<keyword evidence="9" id="KW-1185">Reference proteome</keyword>
<protein>
    <recommendedName>
        <fullName evidence="7">RNA polymerase sigma factor 70 region 4 type 2 domain-containing protein</fullName>
    </recommendedName>
</protein>
<feature type="domain" description="RNA polymerase sigma factor 70 region 4 type 2" evidence="7">
    <location>
        <begin position="236"/>
        <end position="284"/>
    </location>
</feature>
<gene>
    <name evidence="8" type="ORF">ACS04_27455</name>
</gene>
<evidence type="ECO:0000256" key="1">
    <source>
        <dbReference type="ARBA" id="ARBA00010641"/>
    </source>
</evidence>
<evidence type="ECO:0000256" key="4">
    <source>
        <dbReference type="ARBA" id="ARBA00023125"/>
    </source>
</evidence>